<dbReference type="Gene3D" id="2.60.450.10">
    <property type="entry name" value="Lipopolysaccharide (LPS) transport protein A like domain"/>
    <property type="match status" value="1"/>
</dbReference>
<dbReference type="KEGG" id="cbae:COR50_03760"/>
<proteinExistence type="predicted"/>
<organism evidence="3 4">
    <name type="scientific">Chitinophaga caeni</name>
    <dbReference type="NCBI Taxonomy" id="2029983"/>
    <lineage>
        <taxon>Bacteria</taxon>
        <taxon>Pseudomonadati</taxon>
        <taxon>Bacteroidota</taxon>
        <taxon>Chitinophagia</taxon>
        <taxon>Chitinophagales</taxon>
        <taxon>Chitinophagaceae</taxon>
        <taxon>Chitinophaga</taxon>
    </lineage>
</organism>
<dbReference type="InterPro" id="IPR010664">
    <property type="entry name" value="LipoPS_assembly_LptC-rel"/>
</dbReference>
<feature type="signal peptide" evidence="2">
    <location>
        <begin position="1"/>
        <end position="17"/>
    </location>
</feature>
<keyword evidence="2" id="KW-0732">Signal</keyword>
<dbReference type="OrthoDB" id="9812080at2"/>
<gene>
    <name evidence="3" type="primary">lptC</name>
    <name evidence="3" type="ORF">COR50_03760</name>
</gene>
<dbReference type="GO" id="GO:0015221">
    <property type="term" value="F:lipopolysaccharide transmembrane transporter activity"/>
    <property type="evidence" value="ECO:0007669"/>
    <property type="project" value="InterPro"/>
</dbReference>
<dbReference type="GO" id="GO:0005886">
    <property type="term" value="C:plasma membrane"/>
    <property type="evidence" value="ECO:0007669"/>
    <property type="project" value="InterPro"/>
</dbReference>
<accession>A0A291QQS1</accession>
<evidence type="ECO:0000256" key="2">
    <source>
        <dbReference type="SAM" id="SignalP"/>
    </source>
</evidence>
<evidence type="ECO:0000313" key="4">
    <source>
        <dbReference type="Proteomes" id="UP000220133"/>
    </source>
</evidence>
<name>A0A291QQS1_9BACT</name>
<evidence type="ECO:0000256" key="1">
    <source>
        <dbReference type="SAM" id="MobiDB-lite"/>
    </source>
</evidence>
<reference evidence="3 4" key="1">
    <citation type="submission" date="2017-10" db="EMBL/GenBank/DDBJ databases">
        <title>Paenichitinophaga pekingensis gen. nov., sp. nov., isolated from activated sludge.</title>
        <authorList>
            <person name="Jin D."/>
            <person name="Kong X."/>
            <person name="Deng Y."/>
            <person name="Bai Z."/>
        </authorList>
    </citation>
    <scope>NUCLEOTIDE SEQUENCE [LARGE SCALE GENOMIC DNA]</scope>
    <source>
        <strain evidence="3 4">13</strain>
    </source>
</reference>
<dbReference type="Pfam" id="PF06835">
    <property type="entry name" value="LptC"/>
    <property type="match status" value="1"/>
</dbReference>
<dbReference type="AlphaFoldDB" id="A0A291QQS1"/>
<dbReference type="EMBL" id="CP023777">
    <property type="protein sequence ID" value="ATL46359.1"/>
    <property type="molecule type" value="Genomic_DNA"/>
</dbReference>
<feature type="region of interest" description="Disordered" evidence="1">
    <location>
        <begin position="188"/>
        <end position="236"/>
    </location>
</feature>
<dbReference type="NCBIfam" id="TIGR04409">
    <property type="entry name" value="LptC_YrbK"/>
    <property type="match status" value="1"/>
</dbReference>
<feature type="compositionally biased region" description="Polar residues" evidence="1">
    <location>
        <begin position="191"/>
        <end position="200"/>
    </location>
</feature>
<dbReference type="InterPro" id="IPR026265">
    <property type="entry name" value="LptC"/>
</dbReference>
<dbReference type="Proteomes" id="UP000220133">
    <property type="component" value="Chromosome"/>
</dbReference>
<evidence type="ECO:0000313" key="3">
    <source>
        <dbReference type="EMBL" id="ATL46359.1"/>
    </source>
</evidence>
<dbReference type="RefSeq" id="WP_098192747.1">
    <property type="nucleotide sequence ID" value="NZ_CP023777.1"/>
</dbReference>
<dbReference type="PROSITE" id="PS51257">
    <property type="entry name" value="PROKAR_LIPOPROTEIN"/>
    <property type="match status" value="1"/>
</dbReference>
<sequence>MRQILLYSVFLAIVSLAACENDIAEVAAFDDKNTGVEKADSIEAIYSQIGIVKGRLISPYMERHIESAKPYAEFPKGLHVDFYEDSTLQVTGTLDADYGKYFDVEGDILLKKHVVFINFKEKRRLDCEELRWDAKKAKFISETNIRISTPTDTLYGTGMQTDQNFKNYEIYVPRGSLPGEFMNVERGAEVSTDSTVSNAADTAVTGLPKPPAARDSFRLRSPQIKPGSNKAKLPQQ</sequence>
<feature type="chain" id="PRO_5012425910" evidence="2">
    <location>
        <begin position="18"/>
        <end position="236"/>
    </location>
</feature>
<keyword evidence="4" id="KW-1185">Reference proteome</keyword>
<protein>
    <submittedName>
        <fullName evidence="3">LPS export ABC transporter periplasmic protein LptC</fullName>
    </submittedName>
</protein>